<gene>
    <name evidence="2" type="primary">orf132a</name>
</gene>
<organism evidence="2">
    <name type="scientific">Beta vulgaris subsp. maritima</name>
    <name type="common">Sea beet</name>
    <name type="synonym">Beta maritima</name>
    <dbReference type="NCBI Taxonomy" id="350892"/>
    <lineage>
        <taxon>Eukaryota</taxon>
        <taxon>Viridiplantae</taxon>
        <taxon>Streptophyta</taxon>
        <taxon>Embryophyta</taxon>
        <taxon>Tracheophyta</taxon>
        <taxon>Spermatophyta</taxon>
        <taxon>Magnoliopsida</taxon>
        <taxon>eudicotyledons</taxon>
        <taxon>Gunneridae</taxon>
        <taxon>Pentapetalae</taxon>
        <taxon>Caryophyllales</taxon>
        <taxon>Chenopodiaceae</taxon>
        <taxon>Betoideae</taxon>
        <taxon>Beta</taxon>
    </lineage>
</organism>
<dbReference type="EMBL" id="FQ014226">
    <property type="protein sequence ID" value="CBL51961.1"/>
    <property type="molecule type" value="Genomic_DNA"/>
</dbReference>
<feature type="transmembrane region" description="Helical" evidence="1">
    <location>
        <begin position="99"/>
        <end position="121"/>
    </location>
</feature>
<keyword evidence="1" id="KW-0472">Membrane</keyword>
<name>F4MKW9_BETVM</name>
<dbReference type="AlphaFoldDB" id="F4MKW9"/>
<evidence type="ECO:0000256" key="1">
    <source>
        <dbReference type="SAM" id="Phobius"/>
    </source>
</evidence>
<evidence type="ECO:0000313" key="2">
    <source>
        <dbReference type="EMBL" id="CBL51961.1"/>
    </source>
</evidence>
<keyword evidence="1" id="KW-1133">Transmembrane helix</keyword>
<reference evidence="2" key="2">
    <citation type="journal article" date="2011" name="Genome Biol. Evol.">
        <title>Structural and content diversity of mitochondrial genome in beet: a comparative genomic analysis.</title>
        <authorList>
            <person name="Darracq A."/>
            <person name="Varre J.S."/>
            <person name="Marechal-Drouard L."/>
            <person name="Courseaux A."/>
            <person name="Saumitou-Laprade P."/>
            <person name="Oztas S."/>
            <person name="Vacherie B."/>
            <person name="Barbe V.and.Touzet.P."/>
        </authorList>
    </citation>
    <scope>NUCLEOTIDE SEQUENCE</scope>
</reference>
<accession>F4MKW9</accession>
<protein>
    <submittedName>
        <fullName evidence="2">Uncharacterized protein orf132a</fullName>
    </submittedName>
</protein>
<reference evidence="2" key="1">
    <citation type="submission" date="2010-11" db="EMBL/GenBank/DDBJ databases">
        <authorList>
            <person name="Genoscope - CEA"/>
        </authorList>
    </citation>
    <scope>NUCLEOTIDE SEQUENCE</scope>
</reference>
<keyword evidence="2" id="KW-0496">Mitochondrion</keyword>
<geneLocation type="mitochondrion" evidence="2"/>
<sequence>MNPLRVPITLESRVPPAYECFITALKTNCGDFHSVLLTEDRVNGVPVSASEIADFTDCMSSHSLYQVKTVGAWCNNQKRGSILELIGALRTKIGWIHSLLFLLKALKKVFLSVLSFFILIATRKRSARLFNC</sequence>
<keyword evidence="1" id="KW-0812">Transmembrane</keyword>
<proteinExistence type="predicted"/>